<comment type="similarity">
    <text evidence="2">Belongs to the Tim44 family.</text>
</comment>
<evidence type="ECO:0000256" key="6">
    <source>
        <dbReference type="ARBA" id="ARBA00022840"/>
    </source>
</evidence>
<evidence type="ECO:0000313" key="14">
    <source>
        <dbReference type="EMBL" id="EGV63663.1"/>
    </source>
</evidence>
<evidence type="ECO:0000256" key="10">
    <source>
        <dbReference type="ARBA" id="ARBA00023128"/>
    </source>
</evidence>
<keyword evidence="15" id="KW-1185">Reference proteome</keyword>
<dbReference type="PANTHER" id="PTHR10721:SF1">
    <property type="entry name" value="MITOCHONDRIAL IMPORT INNER MEMBRANE TRANSLOCASE SUBUNIT TIM44"/>
    <property type="match status" value="1"/>
</dbReference>
<dbReference type="FunFam" id="3.10.450.240:FF:000002">
    <property type="entry name" value="Mitochondrial import inner membrane translocase subunit TIM44"/>
    <property type="match status" value="1"/>
</dbReference>
<dbReference type="InterPro" id="IPR017303">
    <property type="entry name" value="Tim44"/>
</dbReference>
<keyword evidence="9" id="KW-0811">Translocation</keyword>
<dbReference type="HOGENOM" id="CLU_020932_2_0_1"/>
<evidence type="ECO:0000256" key="8">
    <source>
        <dbReference type="ARBA" id="ARBA00022946"/>
    </source>
</evidence>
<keyword evidence="5" id="KW-0999">Mitochondrion inner membrane</keyword>
<evidence type="ECO:0000256" key="7">
    <source>
        <dbReference type="ARBA" id="ARBA00022927"/>
    </source>
</evidence>
<evidence type="ECO:0000256" key="12">
    <source>
        <dbReference type="ARBA" id="ARBA00074309"/>
    </source>
</evidence>
<protein>
    <recommendedName>
        <fullName evidence="12">Mitochondrial import inner membrane translocase subunit TIM44</fullName>
    </recommendedName>
</protein>
<dbReference type="STRING" id="590646.G3B699"/>
<keyword evidence="6" id="KW-0067">ATP-binding</keyword>
<evidence type="ECO:0000313" key="15">
    <source>
        <dbReference type="Proteomes" id="UP000000707"/>
    </source>
</evidence>
<evidence type="ECO:0000256" key="4">
    <source>
        <dbReference type="ARBA" id="ARBA00022741"/>
    </source>
</evidence>
<dbReference type="InterPro" id="IPR007379">
    <property type="entry name" value="Tim44-like_dom"/>
</dbReference>
<dbReference type="eggNOG" id="KOG2580">
    <property type="taxonomic scope" value="Eukaryota"/>
</dbReference>
<evidence type="ECO:0000256" key="9">
    <source>
        <dbReference type="ARBA" id="ARBA00023010"/>
    </source>
</evidence>
<evidence type="ECO:0000256" key="2">
    <source>
        <dbReference type="ARBA" id="ARBA00009597"/>
    </source>
</evidence>
<keyword evidence="3" id="KW-0813">Transport</keyword>
<reference evidence="14 15" key="1">
    <citation type="journal article" date="2011" name="Proc. Natl. Acad. Sci. U.S.A.">
        <title>Comparative genomics of xylose-fermenting fungi for enhanced biofuel production.</title>
        <authorList>
            <person name="Wohlbach D.J."/>
            <person name="Kuo A."/>
            <person name="Sato T.K."/>
            <person name="Potts K.M."/>
            <person name="Salamov A.A."/>
            <person name="LaButti K.M."/>
            <person name="Sun H."/>
            <person name="Clum A."/>
            <person name="Pangilinan J.L."/>
            <person name="Lindquist E.A."/>
            <person name="Lucas S."/>
            <person name="Lapidus A."/>
            <person name="Jin M."/>
            <person name="Gunawan C."/>
            <person name="Balan V."/>
            <person name="Dale B.E."/>
            <person name="Jeffries T.W."/>
            <person name="Zinkel R."/>
            <person name="Barry K.W."/>
            <person name="Grigoriev I.V."/>
            <person name="Gasch A.P."/>
        </authorList>
    </citation>
    <scope>NUCLEOTIDE SEQUENCE [LARGE SCALE GENOMIC DNA]</scope>
    <source>
        <strain evidence="15">ATCC 10573 / BCRC 21748 / CBS 615 / JCM 9827 / NBRC 10315 / NRRL Y-1498 / VKM Y-70</strain>
    </source>
</reference>
<keyword evidence="10" id="KW-0496">Mitochondrion</keyword>
<dbReference type="GO" id="GO:0005524">
    <property type="term" value="F:ATP binding"/>
    <property type="evidence" value="ECO:0007669"/>
    <property type="project" value="UniProtKB-KW"/>
</dbReference>
<dbReference type="SMART" id="SM00978">
    <property type="entry name" value="Tim44"/>
    <property type="match status" value="1"/>
</dbReference>
<keyword evidence="11" id="KW-0472">Membrane</keyword>
<evidence type="ECO:0000256" key="5">
    <source>
        <dbReference type="ARBA" id="ARBA00022792"/>
    </source>
</evidence>
<keyword evidence="7" id="KW-0653">Protein transport</keyword>
<evidence type="ECO:0000256" key="11">
    <source>
        <dbReference type="ARBA" id="ARBA00023136"/>
    </source>
</evidence>
<dbReference type="GO" id="GO:0030150">
    <property type="term" value="P:protein import into mitochondrial matrix"/>
    <property type="evidence" value="ECO:0007669"/>
    <property type="project" value="InterPro"/>
</dbReference>
<comment type="subcellular location">
    <subcellularLocation>
        <location evidence="1">Mitochondrion inner membrane</location>
        <topology evidence="1">Peripheral membrane protein</topology>
    </subcellularLocation>
</comment>
<evidence type="ECO:0000259" key="13">
    <source>
        <dbReference type="SMART" id="SM00978"/>
    </source>
</evidence>
<name>G3B699_CANTC</name>
<evidence type="ECO:0000256" key="1">
    <source>
        <dbReference type="ARBA" id="ARBA00004637"/>
    </source>
</evidence>
<accession>G3B699</accession>
<dbReference type="InterPro" id="IPR039544">
    <property type="entry name" value="Tim44-like"/>
</dbReference>
<dbReference type="PIRSF" id="PIRSF037871">
    <property type="entry name" value="TIM44"/>
    <property type="match status" value="1"/>
</dbReference>
<dbReference type="Gene3D" id="3.10.450.240">
    <property type="match status" value="1"/>
</dbReference>
<dbReference type="SUPFAM" id="SSF54427">
    <property type="entry name" value="NTF2-like"/>
    <property type="match status" value="1"/>
</dbReference>
<dbReference type="EMBL" id="GL996524">
    <property type="protein sequence ID" value="EGV63663.1"/>
    <property type="molecule type" value="Genomic_DNA"/>
</dbReference>
<sequence length="403" mass="45620">MFSSSSLLWNDARPQSPMKVFFDTFKSEVKKSNELKENIKALQDETGRLGESDAFKKAKEAYDRAQKGGSAAGKVASKAAENIGEVAYKAWESEIGKGVRTTVKSSAQAADKAFEPVRKTQVYKDVSEVIDDGTSNAYGGFLTKEKREKLRQKELQERLKSGKMWKPLSKDEENVRTELVATEHKATGPSFDDKWENFKLKNPIGKVFVLVKERWDESENGLISLIRTIVEKVVGFFAETEQAKVVRQFKQMDPSFRLTDFQKTLTNYIVPELLDAYVKNDEEILKNWLSEAPFNVWKATNKQFVQQGVFSDSKILDLRGVEVVTCKLLQPSDVPVIVVSCRAQEIHLYRNIKTGKVAAGTEDNIQLSTYALVLTRNPEEFHNEVTDGWKVLEFARGGSRPFH</sequence>
<dbReference type="GO" id="GO:0051087">
    <property type="term" value="F:protein-folding chaperone binding"/>
    <property type="evidence" value="ECO:0007669"/>
    <property type="project" value="InterPro"/>
</dbReference>
<dbReference type="Proteomes" id="UP000000707">
    <property type="component" value="Unassembled WGS sequence"/>
</dbReference>
<keyword evidence="8" id="KW-0809">Transit peptide</keyword>
<proteinExistence type="inferred from homology"/>
<keyword evidence="4" id="KW-0547">Nucleotide-binding</keyword>
<dbReference type="OrthoDB" id="10265990at2759"/>
<dbReference type="AlphaFoldDB" id="G3B699"/>
<dbReference type="InterPro" id="IPR032710">
    <property type="entry name" value="NTF2-like_dom_sf"/>
</dbReference>
<dbReference type="PANTHER" id="PTHR10721">
    <property type="entry name" value="MITOCHONDRIAL IMPORT INNER MEMBRANE TRANSLOCASE SUBUNIT TIM44"/>
    <property type="match status" value="1"/>
</dbReference>
<evidence type="ECO:0000256" key="3">
    <source>
        <dbReference type="ARBA" id="ARBA00022448"/>
    </source>
</evidence>
<gene>
    <name evidence="14" type="ORF">CANTEDRAFT_114726</name>
</gene>
<dbReference type="Pfam" id="PF04280">
    <property type="entry name" value="Tim44"/>
    <property type="match status" value="1"/>
</dbReference>
<feature type="domain" description="Tim44-like" evidence="13">
    <location>
        <begin position="242"/>
        <end position="396"/>
    </location>
</feature>
<dbReference type="GO" id="GO:0005743">
    <property type="term" value="C:mitochondrial inner membrane"/>
    <property type="evidence" value="ECO:0007669"/>
    <property type="project" value="UniProtKB-SubCell"/>
</dbReference>
<organism evidence="15">
    <name type="scientific">Candida tenuis (strain ATCC 10573 / BCRC 21748 / CBS 615 / JCM 9827 / NBRC 10315 / NRRL Y-1498 / VKM Y-70)</name>
    <name type="common">Yeast</name>
    <name type="synonym">Yamadazyma tenuis</name>
    <dbReference type="NCBI Taxonomy" id="590646"/>
    <lineage>
        <taxon>Eukaryota</taxon>
        <taxon>Fungi</taxon>
        <taxon>Dikarya</taxon>
        <taxon>Ascomycota</taxon>
        <taxon>Saccharomycotina</taxon>
        <taxon>Pichiomycetes</taxon>
        <taxon>Debaryomycetaceae</taxon>
        <taxon>Yamadazyma</taxon>
    </lineage>
</organism>